<name>A0AA38ICP1_9CUCU</name>
<organism evidence="1 2">
    <name type="scientific">Zophobas morio</name>
    <dbReference type="NCBI Taxonomy" id="2755281"/>
    <lineage>
        <taxon>Eukaryota</taxon>
        <taxon>Metazoa</taxon>
        <taxon>Ecdysozoa</taxon>
        <taxon>Arthropoda</taxon>
        <taxon>Hexapoda</taxon>
        <taxon>Insecta</taxon>
        <taxon>Pterygota</taxon>
        <taxon>Neoptera</taxon>
        <taxon>Endopterygota</taxon>
        <taxon>Coleoptera</taxon>
        <taxon>Polyphaga</taxon>
        <taxon>Cucujiformia</taxon>
        <taxon>Tenebrionidae</taxon>
        <taxon>Zophobas</taxon>
    </lineage>
</organism>
<evidence type="ECO:0000313" key="1">
    <source>
        <dbReference type="EMBL" id="KAJ3653927.1"/>
    </source>
</evidence>
<proteinExistence type="predicted"/>
<dbReference type="InterPro" id="IPR033305">
    <property type="entry name" value="Hydin-like"/>
</dbReference>
<comment type="caution">
    <text evidence="1">The sequence shown here is derived from an EMBL/GenBank/DDBJ whole genome shotgun (WGS) entry which is preliminary data.</text>
</comment>
<gene>
    <name evidence="1" type="ORF">Zmor_013150</name>
</gene>
<keyword evidence="2" id="KW-1185">Reference proteome</keyword>
<accession>A0AA38ICP1</accession>
<reference evidence="1" key="1">
    <citation type="journal article" date="2023" name="G3 (Bethesda)">
        <title>Whole genome assemblies of Zophobas morio and Tenebrio molitor.</title>
        <authorList>
            <person name="Kaur S."/>
            <person name="Stinson S.A."/>
            <person name="diCenzo G.C."/>
        </authorList>
    </citation>
    <scope>NUCLEOTIDE SEQUENCE</scope>
    <source>
        <strain evidence="1">QUZm001</strain>
    </source>
</reference>
<dbReference type="AlphaFoldDB" id="A0AA38ICP1"/>
<dbReference type="GO" id="GO:0005930">
    <property type="term" value="C:axoneme"/>
    <property type="evidence" value="ECO:0007669"/>
    <property type="project" value="TreeGrafter"/>
</dbReference>
<dbReference type="GO" id="GO:1904158">
    <property type="term" value="P:axonemal central apparatus assembly"/>
    <property type="evidence" value="ECO:0007669"/>
    <property type="project" value="TreeGrafter"/>
</dbReference>
<dbReference type="EMBL" id="JALNTZ010000004">
    <property type="protein sequence ID" value="KAJ3653927.1"/>
    <property type="molecule type" value="Genomic_DNA"/>
</dbReference>
<dbReference type="PANTHER" id="PTHR23053:SF0">
    <property type="entry name" value="HYDROCEPHALUS-INDUCING PROTEIN HOMOLOG"/>
    <property type="match status" value="1"/>
</dbReference>
<dbReference type="PANTHER" id="PTHR23053">
    <property type="entry name" value="DLEC1 DELETED IN LUNG AND ESOPHAGEAL CANCER 1"/>
    <property type="match status" value="1"/>
</dbReference>
<dbReference type="Proteomes" id="UP001168821">
    <property type="component" value="Unassembled WGS sequence"/>
</dbReference>
<dbReference type="GO" id="GO:0003341">
    <property type="term" value="P:cilium movement"/>
    <property type="evidence" value="ECO:0007669"/>
    <property type="project" value="TreeGrafter"/>
</dbReference>
<protein>
    <submittedName>
        <fullName evidence="1">Uncharacterized protein</fullName>
    </submittedName>
</protein>
<sequence>MEARLICEPHDNQLVVRVLHAVLNSPKEDEPFIPSEFFNEMKMSPEDRLESLCKNRKNRILPEPSPFLATPDIIIFQNFQPGKWYSATLSLQNKEQARFQLFIYKKIT</sequence>
<evidence type="ECO:0000313" key="2">
    <source>
        <dbReference type="Proteomes" id="UP001168821"/>
    </source>
</evidence>